<evidence type="ECO:0000256" key="10">
    <source>
        <dbReference type="SAM" id="MobiDB-lite"/>
    </source>
</evidence>
<evidence type="ECO:0000256" key="3">
    <source>
        <dbReference type="ARBA" id="ARBA00022536"/>
    </source>
</evidence>
<dbReference type="PANTHER" id="PTHR24037">
    <property type="entry name" value="HEART DEVELOPMENT PROTEIN WITH EGF-LIKE DOMAINS 1"/>
    <property type="match status" value="1"/>
</dbReference>
<keyword evidence="8" id="KW-0325">Glycoprotein</keyword>
<keyword evidence="11" id="KW-1133">Transmembrane helix</keyword>
<dbReference type="GeneID" id="111932263"/>
<keyword evidence="6 11" id="KW-0472">Membrane</keyword>
<keyword evidence="2" id="KW-1003">Cell membrane</keyword>
<dbReference type="PANTHER" id="PTHR24037:SF10">
    <property type="entry name" value="MUCIN-13"/>
    <property type="match status" value="1"/>
</dbReference>
<name>A0A8C0UH44_CYACU</name>
<evidence type="ECO:0000256" key="7">
    <source>
        <dbReference type="ARBA" id="ARBA00023157"/>
    </source>
</evidence>
<keyword evidence="7" id="KW-1015">Disulfide bond</keyword>
<feature type="region of interest" description="Disordered" evidence="10">
    <location>
        <begin position="362"/>
        <end position="435"/>
    </location>
</feature>
<accession>A0A8C0UH44</accession>
<evidence type="ECO:0000256" key="5">
    <source>
        <dbReference type="ARBA" id="ARBA00022737"/>
    </source>
</evidence>
<feature type="domain" description="EGF-like" evidence="13">
    <location>
        <begin position="85"/>
        <end position="124"/>
    </location>
</feature>
<feature type="transmembrane region" description="Helical" evidence="11">
    <location>
        <begin position="327"/>
        <end position="352"/>
    </location>
</feature>
<reference evidence="14" key="1">
    <citation type="submission" date="2025-08" db="UniProtKB">
        <authorList>
            <consortium name="Ensembl"/>
        </authorList>
    </citation>
    <scope>IDENTIFICATION</scope>
</reference>
<dbReference type="InterPro" id="IPR000742">
    <property type="entry name" value="EGF"/>
</dbReference>
<evidence type="ECO:0000313" key="14">
    <source>
        <dbReference type="Ensembl" id="ENSCCEP00000008269.1"/>
    </source>
</evidence>
<evidence type="ECO:0000256" key="4">
    <source>
        <dbReference type="ARBA" id="ARBA00022729"/>
    </source>
</evidence>
<feature type="compositionally biased region" description="Basic and acidic residues" evidence="10">
    <location>
        <begin position="407"/>
        <end position="419"/>
    </location>
</feature>
<reference evidence="14" key="2">
    <citation type="submission" date="2025-09" db="UniProtKB">
        <authorList>
            <consortium name="Ensembl"/>
        </authorList>
    </citation>
    <scope>IDENTIFICATION</scope>
</reference>
<evidence type="ECO:0000256" key="2">
    <source>
        <dbReference type="ARBA" id="ARBA00022475"/>
    </source>
</evidence>
<evidence type="ECO:0000256" key="8">
    <source>
        <dbReference type="ARBA" id="ARBA00023180"/>
    </source>
</evidence>
<dbReference type="SUPFAM" id="SSF57196">
    <property type="entry name" value="EGF/Laminin"/>
    <property type="match status" value="1"/>
</dbReference>
<feature type="compositionally biased region" description="Polar residues" evidence="10">
    <location>
        <begin position="38"/>
        <end position="77"/>
    </location>
</feature>
<dbReference type="Gene3D" id="2.10.25.10">
    <property type="entry name" value="Laminin"/>
    <property type="match status" value="1"/>
</dbReference>
<comment type="subcellular location">
    <subcellularLocation>
        <location evidence="1">Cell membrane</location>
    </subcellularLocation>
</comment>
<dbReference type="PROSITE" id="PS50026">
    <property type="entry name" value="EGF_3"/>
    <property type="match status" value="1"/>
</dbReference>
<dbReference type="KEGG" id="ccae:111932263"/>
<dbReference type="Ensembl" id="ENSCCET00000013169.1">
    <property type="protein sequence ID" value="ENSCCEP00000008269.1"/>
    <property type="gene ID" value="ENSCCEG00000008566.1"/>
</dbReference>
<dbReference type="RefSeq" id="XP_023787082.1">
    <property type="nucleotide sequence ID" value="XM_023931314.1"/>
</dbReference>
<keyword evidence="11" id="KW-0812">Transmembrane</keyword>
<evidence type="ECO:0000256" key="1">
    <source>
        <dbReference type="ARBA" id="ARBA00004236"/>
    </source>
</evidence>
<protein>
    <submittedName>
        <fullName evidence="14">Mucin 13, cell surface associated</fullName>
    </submittedName>
</protein>
<keyword evidence="5" id="KW-0677">Repeat</keyword>
<dbReference type="GO" id="GO:0005886">
    <property type="term" value="C:plasma membrane"/>
    <property type="evidence" value="ECO:0007669"/>
    <property type="project" value="UniProtKB-SubCell"/>
</dbReference>
<keyword evidence="15" id="KW-1185">Reference proteome</keyword>
<dbReference type="CDD" id="cd00054">
    <property type="entry name" value="EGF_CA"/>
    <property type="match status" value="1"/>
</dbReference>
<dbReference type="Proteomes" id="UP000694410">
    <property type="component" value="Unplaced"/>
</dbReference>
<organism evidence="14 15">
    <name type="scientific">Cyanistes caeruleus</name>
    <name type="common">Eurasian blue tit</name>
    <name type="synonym">Parus caeruleus</name>
    <dbReference type="NCBI Taxonomy" id="156563"/>
    <lineage>
        <taxon>Eukaryota</taxon>
        <taxon>Metazoa</taxon>
        <taxon>Chordata</taxon>
        <taxon>Craniata</taxon>
        <taxon>Vertebrata</taxon>
        <taxon>Euteleostomi</taxon>
        <taxon>Archelosauria</taxon>
        <taxon>Archosauria</taxon>
        <taxon>Dinosauria</taxon>
        <taxon>Saurischia</taxon>
        <taxon>Theropoda</taxon>
        <taxon>Coelurosauria</taxon>
        <taxon>Aves</taxon>
        <taxon>Neognathae</taxon>
        <taxon>Neoaves</taxon>
        <taxon>Telluraves</taxon>
        <taxon>Australaves</taxon>
        <taxon>Passeriformes</taxon>
        <taxon>Paridae</taxon>
        <taxon>Cyanistes</taxon>
    </lineage>
</organism>
<evidence type="ECO:0000313" key="15">
    <source>
        <dbReference type="Proteomes" id="UP000694410"/>
    </source>
</evidence>
<sequence>MRRSVLLALWLGLVLSLLKAEASTVNGTTPHPKELPTPKTTANASTVNGTTPGSTVMPTTETNANASTVNGTTPGSTVMPTTETNVDFCSEHPCGINFATCISLKSKYTCQCRYGFYYSDKNCYKGQVYPATIAVRALYTSSLHNVNSTEYEKLFDNVSAFFRGALQHNATGYMQTNIIEIQDARESRNSVLNVTVTNLFTWDTTENATTINDIIQHAIENGNMSYVYSYEVAEHCSVYKCDNRTTDCHGSMFPECKCKPGLAKTIWDDRSCSVCSESCSAASYKYCVREEGVPKCKCMANYKNMTGDCVACPVGYAGEDCSDNSELILIIVGTVLGAVVLILVIAVSIVSVRAKHKQNPEKKSLINPGYTNKNTSDERPSLFPRVQTTSGHTNPGYQPNNPYDMRSTNRDNFPERDYDNLYEASQEPRGFRRKY</sequence>
<feature type="chain" id="PRO_5034443123" evidence="12">
    <location>
        <begin position="23"/>
        <end position="435"/>
    </location>
</feature>
<feature type="signal peptide" evidence="12">
    <location>
        <begin position="1"/>
        <end position="22"/>
    </location>
</feature>
<evidence type="ECO:0000259" key="13">
    <source>
        <dbReference type="PROSITE" id="PS50026"/>
    </source>
</evidence>
<dbReference type="AlphaFoldDB" id="A0A8C0UH44"/>
<evidence type="ECO:0000256" key="6">
    <source>
        <dbReference type="ARBA" id="ARBA00023136"/>
    </source>
</evidence>
<dbReference type="CTD" id="56667"/>
<evidence type="ECO:0000256" key="9">
    <source>
        <dbReference type="PROSITE-ProRule" id="PRU00076"/>
    </source>
</evidence>
<gene>
    <name evidence="14" type="primary">MUC13</name>
</gene>
<evidence type="ECO:0000256" key="11">
    <source>
        <dbReference type="SAM" id="Phobius"/>
    </source>
</evidence>
<feature type="compositionally biased region" description="Polar residues" evidence="10">
    <location>
        <begin position="386"/>
        <end position="401"/>
    </location>
</feature>
<proteinExistence type="predicted"/>
<feature type="region of interest" description="Disordered" evidence="10">
    <location>
        <begin position="25"/>
        <end position="77"/>
    </location>
</feature>
<dbReference type="SMART" id="SM00181">
    <property type="entry name" value="EGF"/>
    <property type="match status" value="3"/>
</dbReference>
<evidence type="ECO:0000256" key="12">
    <source>
        <dbReference type="SAM" id="SignalP"/>
    </source>
</evidence>
<comment type="caution">
    <text evidence="9">Lacks conserved residue(s) required for the propagation of feature annotation.</text>
</comment>
<dbReference type="PROSITE" id="PS01186">
    <property type="entry name" value="EGF_2"/>
    <property type="match status" value="1"/>
</dbReference>
<keyword evidence="4 12" id="KW-0732">Signal</keyword>
<dbReference type="OrthoDB" id="8938333at2759"/>
<keyword evidence="3 9" id="KW-0245">EGF-like domain</keyword>